<organism evidence="1">
    <name type="scientific">Xenopsylla cheopis</name>
    <name type="common">Oriental rat flea</name>
    <name type="synonym">Pulex cheopis</name>
    <dbReference type="NCBI Taxonomy" id="163159"/>
    <lineage>
        <taxon>Eukaryota</taxon>
        <taxon>Metazoa</taxon>
        <taxon>Ecdysozoa</taxon>
        <taxon>Arthropoda</taxon>
        <taxon>Hexapoda</taxon>
        <taxon>Insecta</taxon>
        <taxon>Pterygota</taxon>
        <taxon>Neoptera</taxon>
        <taxon>Endopterygota</taxon>
        <taxon>Siphonaptera</taxon>
        <taxon>Pulicidae</taxon>
        <taxon>Xenopsyllinae</taxon>
        <taxon>Xenopsylla</taxon>
    </lineage>
</organism>
<dbReference type="Gene3D" id="3.30.530.20">
    <property type="match status" value="1"/>
</dbReference>
<evidence type="ECO:0000313" key="1">
    <source>
        <dbReference type="EMBL" id="NOV49952.1"/>
    </source>
</evidence>
<sequence>MQRIRWNKTRAGIAALSLLLLYLSLTARTMTLKYARIVDAKPKVVWEYVADFSNIKKINPSILDFSIIDESGTYDKWSYSVTYTERLSQWPYLYNVGHGHFQVRPINEKVHSYIIESKHKTCFFSGFLCYKTISDMTFKPTVDDRTTCEETVQYQCPGLFALFCRAEVSYQRTAIMDNLRNHFTWKRS</sequence>
<accession>A0A6M2DUV1</accession>
<reference evidence="1" key="1">
    <citation type="submission" date="2020-03" db="EMBL/GenBank/DDBJ databases">
        <title>Transcriptomic Profiling of the Digestive Tract of the Rat Flea, Xenopsylla cheopis, Following Blood Feeding and Infection with Yersinia pestis.</title>
        <authorList>
            <person name="Bland D.M."/>
            <person name="Martens C.A."/>
            <person name="Virtaneva K."/>
            <person name="Kanakabandi K."/>
            <person name="Long D."/>
            <person name="Rosenke R."/>
            <person name="Saturday G.A."/>
            <person name="Hoyt F.H."/>
            <person name="Bruno D.P."/>
            <person name="Ribeiro J.M.C."/>
            <person name="Hinnebusch J."/>
        </authorList>
    </citation>
    <scope>NUCLEOTIDE SEQUENCE</scope>
</reference>
<dbReference type="SUPFAM" id="SSF55961">
    <property type="entry name" value="Bet v1-like"/>
    <property type="match status" value="1"/>
</dbReference>
<dbReference type="EMBL" id="GIIL01006226">
    <property type="protein sequence ID" value="NOV49952.1"/>
    <property type="molecule type" value="Transcribed_RNA"/>
</dbReference>
<dbReference type="CDD" id="cd07812">
    <property type="entry name" value="SRPBCC"/>
    <property type="match status" value="1"/>
</dbReference>
<name>A0A6M2DUV1_XENCH</name>
<protein>
    <submittedName>
        <fullName evidence="1">Putative conserved secreted protein</fullName>
    </submittedName>
</protein>
<dbReference type="AlphaFoldDB" id="A0A6M2DUV1"/>
<proteinExistence type="predicted"/>
<dbReference type="InterPro" id="IPR023393">
    <property type="entry name" value="START-like_dom_sf"/>
</dbReference>